<dbReference type="AlphaFoldDB" id="A0A0U4ZB14"/>
<gene>
    <name evidence="2" type="ORF">ASPCAL10210</name>
</gene>
<reference evidence="3" key="1">
    <citation type="journal article" date="2016" name="Genome Announc.">
        <title>Draft genome sequences of fungus Aspergillus calidoustus.</title>
        <authorList>
            <person name="Horn F."/>
            <person name="Linde J."/>
            <person name="Mattern D.J."/>
            <person name="Walther G."/>
            <person name="Guthke R."/>
            <person name="Scherlach K."/>
            <person name="Martin K."/>
            <person name="Brakhage A.A."/>
            <person name="Petzke L."/>
            <person name="Valiante V."/>
        </authorList>
    </citation>
    <scope>NUCLEOTIDE SEQUENCE [LARGE SCALE GENOMIC DNA]</scope>
    <source>
        <strain evidence="3">SF006504</strain>
    </source>
</reference>
<evidence type="ECO:0000313" key="3">
    <source>
        <dbReference type="Proteomes" id="UP000054771"/>
    </source>
</evidence>
<proteinExistence type="predicted"/>
<evidence type="ECO:0000256" key="1">
    <source>
        <dbReference type="SAM" id="MobiDB-lite"/>
    </source>
</evidence>
<sequence>MIHSSKDELGTNIDISTDPSQNRKQKTAKRQRILRDSLDFWSTSYIINQLRSTHSHQVSLTIPSAASHSRYFSRISKFPEREQIAQTRDRDSGVTLHTYIFLVRDIPSHHWTGKTNRLLGDRYIDSPDLVRQCWFLSSFRSLSLSRW</sequence>
<protein>
    <submittedName>
        <fullName evidence="2">Uncharacterized protein</fullName>
    </submittedName>
</protein>
<keyword evidence="3" id="KW-1185">Reference proteome</keyword>
<name>A0A0U4ZB14_ASPCI</name>
<accession>A0A0U4ZB14</accession>
<dbReference type="Proteomes" id="UP000054771">
    <property type="component" value="Unassembled WGS sequence"/>
</dbReference>
<feature type="region of interest" description="Disordered" evidence="1">
    <location>
        <begin position="1"/>
        <end position="29"/>
    </location>
</feature>
<organism evidence="2 3">
    <name type="scientific">Aspergillus calidoustus</name>
    <dbReference type="NCBI Taxonomy" id="454130"/>
    <lineage>
        <taxon>Eukaryota</taxon>
        <taxon>Fungi</taxon>
        <taxon>Dikarya</taxon>
        <taxon>Ascomycota</taxon>
        <taxon>Pezizomycotina</taxon>
        <taxon>Eurotiomycetes</taxon>
        <taxon>Eurotiomycetidae</taxon>
        <taxon>Eurotiales</taxon>
        <taxon>Aspergillaceae</taxon>
        <taxon>Aspergillus</taxon>
        <taxon>Aspergillus subgen. Nidulantes</taxon>
    </lineage>
</organism>
<dbReference type="EMBL" id="CDMC01000008">
    <property type="protein sequence ID" value="CEL07045.1"/>
    <property type="molecule type" value="Genomic_DNA"/>
</dbReference>
<feature type="compositionally biased region" description="Polar residues" evidence="1">
    <location>
        <begin position="13"/>
        <end position="22"/>
    </location>
</feature>
<evidence type="ECO:0000313" key="2">
    <source>
        <dbReference type="EMBL" id="CEL07045.1"/>
    </source>
</evidence>